<dbReference type="STRING" id="1344003.SAMN05445060_4219"/>
<evidence type="ECO:0000256" key="2">
    <source>
        <dbReference type="ARBA" id="ARBA00023015"/>
    </source>
</evidence>
<keyword evidence="4" id="KW-0804">Transcription</keyword>
<evidence type="ECO:0000256" key="1">
    <source>
        <dbReference type="ARBA" id="ARBA00022491"/>
    </source>
</evidence>
<proteinExistence type="predicted"/>
<sequence length="197" mass="21275">MSTARRTRKSAEQRRDELLRCAVRVSVTDGLAAITLRRVATDLGVTPGLVSHYFSTAEQLVAGTFTSAAESDLERLLDRAESARPGAATVALIDAVLDDEARQGSALWLDAWSLGRWNAPLRAELTRLDAEWKRRVAELVAADAQAGTVRITDDAVSTATRLMTMLDGLSVQVVTRAASQADVRSIAHSYAQLELGL</sequence>
<dbReference type="Pfam" id="PF13977">
    <property type="entry name" value="TetR_C_6"/>
    <property type="match status" value="1"/>
</dbReference>
<keyword evidence="8" id="KW-1185">Reference proteome</keyword>
<evidence type="ECO:0000256" key="4">
    <source>
        <dbReference type="ARBA" id="ARBA00023163"/>
    </source>
</evidence>
<dbReference type="Proteomes" id="UP000186218">
    <property type="component" value="Unassembled WGS sequence"/>
</dbReference>
<dbReference type="PROSITE" id="PS50977">
    <property type="entry name" value="HTH_TETR_2"/>
    <property type="match status" value="1"/>
</dbReference>
<name>A0A1N7HGV8_9NOCA</name>
<dbReference type="InterPro" id="IPR009057">
    <property type="entry name" value="Homeodomain-like_sf"/>
</dbReference>
<protein>
    <submittedName>
        <fullName evidence="7">Transcriptional regulator, TetR family</fullName>
    </submittedName>
</protein>
<keyword evidence="2" id="KW-0805">Transcription regulation</keyword>
<feature type="DNA-binding region" description="H-T-H motif" evidence="5">
    <location>
        <begin position="35"/>
        <end position="54"/>
    </location>
</feature>
<dbReference type="GO" id="GO:0000976">
    <property type="term" value="F:transcription cis-regulatory region binding"/>
    <property type="evidence" value="ECO:0007669"/>
    <property type="project" value="TreeGrafter"/>
</dbReference>
<keyword evidence="1" id="KW-0678">Repressor</keyword>
<accession>A0A1N7HGV8</accession>
<feature type="domain" description="HTH tetR-type" evidence="6">
    <location>
        <begin position="12"/>
        <end position="72"/>
    </location>
</feature>
<dbReference type="EMBL" id="FTNT01000019">
    <property type="protein sequence ID" value="SIS23971.1"/>
    <property type="molecule type" value="Genomic_DNA"/>
</dbReference>
<dbReference type="InterPro" id="IPR050109">
    <property type="entry name" value="HTH-type_TetR-like_transc_reg"/>
</dbReference>
<dbReference type="InterPro" id="IPR039538">
    <property type="entry name" value="BetI_C"/>
</dbReference>
<evidence type="ECO:0000256" key="3">
    <source>
        <dbReference type="ARBA" id="ARBA00023125"/>
    </source>
</evidence>
<dbReference type="GO" id="GO:0003700">
    <property type="term" value="F:DNA-binding transcription factor activity"/>
    <property type="evidence" value="ECO:0007669"/>
    <property type="project" value="TreeGrafter"/>
</dbReference>
<dbReference type="Pfam" id="PF00440">
    <property type="entry name" value="TetR_N"/>
    <property type="match status" value="1"/>
</dbReference>
<organism evidence="7 8">
    <name type="scientific">Williamsia sterculiae</name>
    <dbReference type="NCBI Taxonomy" id="1344003"/>
    <lineage>
        <taxon>Bacteria</taxon>
        <taxon>Bacillati</taxon>
        <taxon>Actinomycetota</taxon>
        <taxon>Actinomycetes</taxon>
        <taxon>Mycobacteriales</taxon>
        <taxon>Nocardiaceae</taxon>
        <taxon>Williamsia</taxon>
    </lineage>
</organism>
<evidence type="ECO:0000313" key="7">
    <source>
        <dbReference type="EMBL" id="SIS23971.1"/>
    </source>
</evidence>
<dbReference type="PANTHER" id="PTHR30055:SF200">
    <property type="entry name" value="HTH-TYPE TRANSCRIPTIONAL REPRESSOR BDCR"/>
    <property type="match status" value="1"/>
</dbReference>
<gene>
    <name evidence="7" type="ORF">SAMN05445060_4219</name>
</gene>
<dbReference type="InterPro" id="IPR001647">
    <property type="entry name" value="HTH_TetR"/>
</dbReference>
<evidence type="ECO:0000259" key="6">
    <source>
        <dbReference type="PROSITE" id="PS50977"/>
    </source>
</evidence>
<keyword evidence="3 5" id="KW-0238">DNA-binding</keyword>
<dbReference type="SUPFAM" id="SSF48498">
    <property type="entry name" value="Tetracyclin repressor-like, C-terminal domain"/>
    <property type="match status" value="1"/>
</dbReference>
<dbReference type="AlphaFoldDB" id="A0A1N7HGV8"/>
<evidence type="ECO:0000256" key="5">
    <source>
        <dbReference type="PROSITE-ProRule" id="PRU00335"/>
    </source>
</evidence>
<dbReference type="SUPFAM" id="SSF46689">
    <property type="entry name" value="Homeodomain-like"/>
    <property type="match status" value="1"/>
</dbReference>
<reference evidence="7 8" key="1">
    <citation type="submission" date="2017-01" db="EMBL/GenBank/DDBJ databases">
        <authorList>
            <person name="Mah S.A."/>
            <person name="Swanson W.J."/>
            <person name="Moy G.W."/>
            <person name="Vacquier V.D."/>
        </authorList>
    </citation>
    <scope>NUCLEOTIDE SEQUENCE [LARGE SCALE GENOMIC DNA]</scope>
    <source>
        <strain evidence="7 8">CPCC 203464</strain>
    </source>
</reference>
<dbReference type="PANTHER" id="PTHR30055">
    <property type="entry name" value="HTH-TYPE TRANSCRIPTIONAL REGULATOR RUTR"/>
    <property type="match status" value="1"/>
</dbReference>
<evidence type="ECO:0000313" key="8">
    <source>
        <dbReference type="Proteomes" id="UP000186218"/>
    </source>
</evidence>
<dbReference type="InterPro" id="IPR036271">
    <property type="entry name" value="Tet_transcr_reg_TetR-rel_C_sf"/>
</dbReference>
<dbReference type="Gene3D" id="1.10.357.10">
    <property type="entry name" value="Tetracycline Repressor, domain 2"/>
    <property type="match status" value="1"/>
</dbReference>